<dbReference type="RefSeq" id="XP_009825245.1">
    <property type="nucleotide sequence ID" value="XM_009826943.1"/>
</dbReference>
<dbReference type="GeneID" id="20805035"/>
<dbReference type="VEuPathDB" id="FungiDB:H257_03039"/>
<protein>
    <recommendedName>
        <fullName evidence="3">GPI inositol-deacylase</fullName>
    </recommendedName>
</protein>
<dbReference type="SUPFAM" id="SSF53474">
    <property type="entry name" value="alpha/beta-Hydrolases"/>
    <property type="match status" value="1"/>
</dbReference>
<dbReference type="InterPro" id="IPR029058">
    <property type="entry name" value="AB_hydrolase_fold"/>
</dbReference>
<feature type="chain" id="PRO_5004841615" description="GPI inositol-deacylase" evidence="1">
    <location>
        <begin position="33"/>
        <end position="128"/>
    </location>
</feature>
<name>W4GZZ5_APHAT</name>
<dbReference type="OrthoDB" id="95392at2759"/>
<feature type="signal peptide" evidence="1">
    <location>
        <begin position="1"/>
        <end position="32"/>
    </location>
</feature>
<organism evidence="2">
    <name type="scientific">Aphanomyces astaci</name>
    <name type="common">Crayfish plague agent</name>
    <dbReference type="NCBI Taxonomy" id="112090"/>
    <lineage>
        <taxon>Eukaryota</taxon>
        <taxon>Sar</taxon>
        <taxon>Stramenopiles</taxon>
        <taxon>Oomycota</taxon>
        <taxon>Saprolegniomycetes</taxon>
        <taxon>Saprolegniales</taxon>
        <taxon>Verrucalvaceae</taxon>
        <taxon>Aphanomyces</taxon>
    </lineage>
</organism>
<dbReference type="AlphaFoldDB" id="W4GZZ5"/>
<dbReference type="EMBL" id="KI913118">
    <property type="protein sequence ID" value="ETV85227.1"/>
    <property type="molecule type" value="Genomic_DNA"/>
</dbReference>
<evidence type="ECO:0008006" key="3">
    <source>
        <dbReference type="Google" id="ProtNLM"/>
    </source>
</evidence>
<evidence type="ECO:0000313" key="2">
    <source>
        <dbReference type="EMBL" id="ETV85227.1"/>
    </source>
</evidence>
<gene>
    <name evidence="2" type="ORF">H257_03039</name>
</gene>
<evidence type="ECO:0000256" key="1">
    <source>
        <dbReference type="SAM" id="SignalP"/>
    </source>
</evidence>
<dbReference type="Gene3D" id="3.40.50.1820">
    <property type="entry name" value="alpha/beta hydrolase"/>
    <property type="match status" value="1"/>
</dbReference>
<reference evidence="2" key="1">
    <citation type="submission" date="2013-12" db="EMBL/GenBank/DDBJ databases">
        <title>The Genome Sequence of Aphanomyces astaci APO3.</title>
        <authorList>
            <consortium name="The Broad Institute Genomics Platform"/>
            <person name="Russ C."/>
            <person name="Tyler B."/>
            <person name="van West P."/>
            <person name="Dieguez-Uribeondo J."/>
            <person name="Young S.K."/>
            <person name="Zeng Q."/>
            <person name="Gargeya S."/>
            <person name="Fitzgerald M."/>
            <person name="Abouelleil A."/>
            <person name="Alvarado L."/>
            <person name="Chapman S.B."/>
            <person name="Gainer-Dewar J."/>
            <person name="Goldberg J."/>
            <person name="Griggs A."/>
            <person name="Gujja S."/>
            <person name="Hansen M."/>
            <person name="Howarth C."/>
            <person name="Imamovic A."/>
            <person name="Ireland A."/>
            <person name="Larimer J."/>
            <person name="McCowan C."/>
            <person name="Murphy C."/>
            <person name="Pearson M."/>
            <person name="Poon T.W."/>
            <person name="Priest M."/>
            <person name="Roberts A."/>
            <person name="Saif S."/>
            <person name="Shea T."/>
            <person name="Sykes S."/>
            <person name="Wortman J."/>
            <person name="Nusbaum C."/>
            <person name="Birren B."/>
        </authorList>
    </citation>
    <scope>NUCLEOTIDE SEQUENCE [LARGE SCALE GENOMIC DNA]</scope>
    <source>
        <strain evidence="2">APO3</strain>
    </source>
</reference>
<proteinExistence type="predicted"/>
<keyword evidence="1" id="KW-0732">Signal</keyword>
<accession>W4GZZ5</accession>
<sequence length="128" mass="13701">MSSPGPERPQLCVHPRLALLVLGAGFAQLCNAPCCSSVRFARIETINRGWDHPSLQDDFCAAAMNVSGSTYSERIDKLILVAHSMGNLIASGALASGRCNMAKNVHWISIAAPMEGTKSSNCIEKPYP</sequence>